<evidence type="ECO:0000313" key="1">
    <source>
        <dbReference type="EMBL" id="AXX94465.1"/>
    </source>
</evidence>
<dbReference type="RefSeq" id="WP_118916692.1">
    <property type="nucleotide sequence ID" value="NZ_CP032097.1"/>
</dbReference>
<dbReference type="Proteomes" id="UP000290588">
    <property type="component" value="Unassembled WGS sequence"/>
</dbReference>
<reference evidence="1 3" key="2">
    <citation type="submission" date="2018-08" db="EMBL/GenBank/DDBJ databases">
        <title>Complete genome of the Arcobacter ellisii type strain LMG 26155.</title>
        <authorList>
            <person name="Miller W.G."/>
            <person name="Yee E."/>
            <person name="Bono J.L."/>
        </authorList>
    </citation>
    <scope>NUCLEOTIDE SEQUENCE [LARGE SCALE GENOMIC DNA]</scope>
    <source>
        <strain evidence="1 3">LMG 26155</strain>
    </source>
</reference>
<protein>
    <submittedName>
        <fullName evidence="2">Uncharacterized protein</fullName>
    </submittedName>
</protein>
<keyword evidence="3" id="KW-1185">Reference proteome</keyword>
<dbReference type="KEGG" id="aell:AELL_0785"/>
<dbReference type="EMBL" id="CP032097">
    <property type="protein sequence ID" value="AXX94465.1"/>
    <property type="molecule type" value="Genomic_DNA"/>
</dbReference>
<evidence type="ECO:0000313" key="4">
    <source>
        <dbReference type="Proteomes" id="UP000290588"/>
    </source>
</evidence>
<name>A0A347U6I7_9BACT</name>
<organism evidence="2 4">
    <name type="scientific">Arcobacter ellisii</name>
    <dbReference type="NCBI Taxonomy" id="913109"/>
    <lineage>
        <taxon>Bacteria</taxon>
        <taxon>Pseudomonadati</taxon>
        <taxon>Campylobacterota</taxon>
        <taxon>Epsilonproteobacteria</taxon>
        <taxon>Campylobacterales</taxon>
        <taxon>Arcobacteraceae</taxon>
        <taxon>Arcobacter</taxon>
    </lineage>
</organism>
<evidence type="ECO:0000313" key="2">
    <source>
        <dbReference type="EMBL" id="RXI31162.1"/>
    </source>
</evidence>
<evidence type="ECO:0000313" key="3">
    <source>
        <dbReference type="Proteomes" id="UP000262582"/>
    </source>
</evidence>
<dbReference type="AlphaFoldDB" id="A0A347U6I7"/>
<dbReference type="EMBL" id="NXIG01000005">
    <property type="protein sequence ID" value="RXI31162.1"/>
    <property type="molecule type" value="Genomic_DNA"/>
</dbReference>
<dbReference type="Proteomes" id="UP000262582">
    <property type="component" value="Chromosome"/>
</dbReference>
<sequence length="266" mass="29546">MITLQNVLANAGEDFIDEYTSLLVYEEGSEIFKKVKDYLNFNPNAKFDEALEGALDTLKMGIMNATIVLVTEYAITKTGAILTGIYVYIKGRRFIQSLKEGILNNPILKRTPVGFIGSTVVGTATSAVIGNQKETLALAGMVNNSANNLIGAIGQERHNQIVLQGQKVNRVEKAKSNMYKVRNTAREKNMELYMLKFDKGMWKNTQRDKKLYFDCTGQNADTVSFNQDYVNQLNSYANIVTTASGQIFSHAKLTLDLLTQMGTKVA</sequence>
<gene>
    <name evidence="1" type="ORF">AELL_0785</name>
    <name evidence="2" type="ORF">CP962_06795</name>
</gene>
<proteinExistence type="predicted"/>
<accession>A0A347U6I7</accession>
<reference evidence="2 4" key="1">
    <citation type="submission" date="2017-09" db="EMBL/GenBank/DDBJ databases">
        <title>Genomics of the genus Arcobacter.</title>
        <authorList>
            <person name="Perez-Cataluna A."/>
            <person name="Figueras M.J."/>
            <person name="Salas-Masso N."/>
        </authorList>
    </citation>
    <scope>NUCLEOTIDE SEQUENCE [LARGE SCALE GENOMIC DNA]</scope>
    <source>
        <strain evidence="2 4">CECT 7837</strain>
    </source>
</reference>